<dbReference type="STRING" id="4536.A0A0E0J690"/>
<dbReference type="InterPro" id="IPR001810">
    <property type="entry name" value="F-box_dom"/>
</dbReference>
<reference evidence="3" key="2">
    <citation type="submission" date="2018-04" db="EMBL/GenBank/DDBJ databases">
        <title>OnivRS2 (Oryza nivara Reference Sequence Version 2).</title>
        <authorList>
            <person name="Zhang J."/>
            <person name="Kudrna D."/>
            <person name="Lee S."/>
            <person name="Talag J."/>
            <person name="Rajasekar S."/>
            <person name="Welchert J."/>
            <person name="Hsing Y.-I."/>
            <person name="Wing R.A."/>
        </authorList>
    </citation>
    <scope>NUCLEOTIDE SEQUENCE [LARGE SCALE GENOMIC DNA]</scope>
    <source>
        <strain evidence="3">SL10</strain>
    </source>
</reference>
<evidence type="ECO:0000259" key="2">
    <source>
        <dbReference type="Pfam" id="PF00646"/>
    </source>
</evidence>
<dbReference type="Pfam" id="PF14299">
    <property type="entry name" value="PP2"/>
    <property type="match status" value="1"/>
</dbReference>
<dbReference type="Gramene" id="ONIVA12G01370.1">
    <property type="protein sequence ID" value="ONIVA12G01370.1"/>
    <property type="gene ID" value="ONIVA12G01370"/>
</dbReference>
<dbReference type="Gene3D" id="1.20.1280.50">
    <property type="match status" value="1"/>
</dbReference>
<proteinExistence type="predicted"/>
<protein>
    <recommendedName>
        <fullName evidence="2">F-box domain-containing protein</fullName>
    </recommendedName>
</protein>
<dbReference type="PANTHER" id="PTHR32278">
    <property type="entry name" value="F-BOX DOMAIN-CONTAINING PROTEIN"/>
    <property type="match status" value="1"/>
</dbReference>
<evidence type="ECO:0000313" key="4">
    <source>
        <dbReference type="Proteomes" id="UP000006591"/>
    </source>
</evidence>
<dbReference type="EnsemblPlants" id="ONIVA12G01370.1">
    <property type="protein sequence ID" value="ONIVA12G01370.1"/>
    <property type="gene ID" value="ONIVA12G01370"/>
</dbReference>
<evidence type="ECO:0000256" key="1">
    <source>
        <dbReference type="SAM" id="MobiDB-lite"/>
    </source>
</evidence>
<dbReference type="InterPro" id="IPR036047">
    <property type="entry name" value="F-box-like_dom_sf"/>
</dbReference>
<dbReference type="OMA" id="EAEYCSS"/>
<sequence>MKRPRREEGDDEVSVGKDEEEAEYCSSISCLPEACLAHAISFTTPMDACRCSAVSAAFQTAASSDAVWEHFLPPDYHSILARADDPVDFTTSKKELFLSLAQDHVLLDQRTKNKRSQVLHAIIEIIMDNMGGSSPVLETEVAELVAVCWFDLSGRVNCRELSPNTEYVAYLIFKLADESYGLDCRTQEAYITMDDQVVSAKRAISLHPNMQDTPVDMGRSEKEGQAEEETVSYPRERDDGWMEVQLGHFYNHQEDTGVVAIHLYEHVQLNWKKGLILEGMEIRHNIGP</sequence>
<name>A0A0E0J690_ORYNI</name>
<dbReference type="CDD" id="cd22162">
    <property type="entry name" value="F-box_AtSKIP3-like"/>
    <property type="match status" value="1"/>
</dbReference>
<dbReference type="PANTHER" id="PTHR32278:SF147">
    <property type="entry name" value="F-BOX DOMAIN CONTAINING PROTEIN, EXPRESSED"/>
    <property type="match status" value="1"/>
</dbReference>
<feature type="domain" description="F-box" evidence="2">
    <location>
        <begin position="28"/>
        <end position="69"/>
    </location>
</feature>
<organism evidence="3">
    <name type="scientific">Oryza nivara</name>
    <name type="common">Indian wild rice</name>
    <name type="synonym">Oryza sativa f. spontanea</name>
    <dbReference type="NCBI Taxonomy" id="4536"/>
    <lineage>
        <taxon>Eukaryota</taxon>
        <taxon>Viridiplantae</taxon>
        <taxon>Streptophyta</taxon>
        <taxon>Embryophyta</taxon>
        <taxon>Tracheophyta</taxon>
        <taxon>Spermatophyta</taxon>
        <taxon>Magnoliopsida</taxon>
        <taxon>Liliopsida</taxon>
        <taxon>Poales</taxon>
        <taxon>Poaceae</taxon>
        <taxon>BOP clade</taxon>
        <taxon>Oryzoideae</taxon>
        <taxon>Oryzeae</taxon>
        <taxon>Oryzinae</taxon>
        <taxon>Oryza</taxon>
    </lineage>
</organism>
<reference evidence="3" key="1">
    <citation type="submission" date="2015-04" db="UniProtKB">
        <authorList>
            <consortium name="EnsemblPlants"/>
        </authorList>
    </citation>
    <scope>IDENTIFICATION</scope>
    <source>
        <strain evidence="3">SL10</strain>
    </source>
</reference>
<dbReference type="InterPro" id="IPR025886">
    <property type="entry name" value="PP2-like"/>
</dbReference>
<dbReference type="SUPFAM" id="SSF81383">
    <property type="entry name" value="F-box domain"/>
    <property type="match status" value="1"/>
</dbReference>
<dbReference type="eggNOG" id="ENOG502QRA4">
    <property type="taxonomic scope" value="Eukaryota"/>
</dbReference>
<dbReference type="Pfam" id="PF00646">
    <property type="entry name" value="F-box"/>
    <property type="match status" value="1"/>
</dbReference>
<dbReference type="AlphaFoldDB" id="A0A0E0J690"/>
<dbReference type="HOGENOM" id="CLU_050973_0_0_1"/>
<accession>A0A0E0J690</accession>
<dbReference type="Proteomes" id="UP000006591">
    <property type="component" value="Chromosome 12"/>
</dbReference>
<keyword evidence="4" id="KW-1185">Reference proteome</keyword>
<evidence type="ECO:0000313" key="3">
    <source>
        <dbReference type="EnsemblPlants" id="ONIVA12G01370.1"/>
    </source>
</evidence>
<feature type="region of interest" description="Disordered" evidence="1">
    <location>
        <begin position="209"/>
        <end position="233"/>
    </location>
</feature>